<comment type="caution">
    <text evidence="3">The sequence shown here is derived from an EMBL/GenBank/DDBJ whole genome shotgun (WGS) entry which is preliminary data.</text>
</comment>
<dbReference type="EMBL" id="JANWOI010000001">
    <property type="protein sequence ID" value="MDA5192487.1"/>
    <property type="molecule type" value="Genomic_DNA"/>
</dbReference>
<keyword evidence="4" id="KW-1185">Reference proteome</keyword>
<name>A0A9X3TW27_9PROT</name>
<dbReference type="Gene3D" id="1.10.10.10">
    <property type="entry name" value="Winged helix-like DNA-binding domain superfamily/Winged helix DNA-binding domain"/>
    <property type="match status" value="1"/>
</dbReference>
<feature type="domain" description="Methylated-DNA-[protein]-cysteine S-methyltransferase DNA binding" evidence="2">
    <location>
        <begin position="7"/>
        <end position="84"/>
    </location>
</feature>
<sequence>MPKTKSYYDKVYDITRLIPRGQVASYGQIADYIDGCTPRMVGYALFALRGETDVPWQRVVNASGGISPRPGSDRQRARLETEGILFSAVGKIDLKRFGWPGPEPSWLAKNGLLP</sequence>
<dbReference type="InterPro" id="IPR014048">
    <property type="entry name" value="MethylDNA_cys_MeTrfase_DNA-bd"/>
</dbReference>
<dbReference type="InterPro" id="IPR052520">
    <property type="entry name" value="ATL_DNA_repair"/>
</dbReference>
<dbReference type="InterPro" id="IPR036388">
    <property type="entry name" value="WH-like_DNA-bd_sf"/>
</dbReference>
<keyword evidence="1" id="KW-0227">DNA damage</keyword>
<dbReference type="InterPro" id="IPR036217">
    <property type="entry name" value="MethylDNA_cys_MeTrfase_DNAb"/>
</dbReference>
<evidence type="ECO:0000256" key="1">
    <source>
        <dbReference type="ARBA" id="ARBA00022763"/>
    </source>
</evidence>
<organism evidence="3 4">
    <name type="scientific">Govanella unica</name>
    <dbReference type="NCBI Taxonomy" id="2975056"/>
    <lineage>
        <taxon>Bacteria</taxon>
        <taxon>Pseudomonadati</taxon>
        <taxon>Pseudomonadota</taxon>
        <taxon>Alphaproteobacteria</taxon>
        <taxon>Emcibacterales</taxon>
        <taxon>Govanellaceae</taxon>
        <taxon>Govanella</taxon>
    </lineage>
</organism>
<accession>A0A9X3TW27</accession>
<reference evidence="3" key="1">
    <citation type="submission" date="2022-08" db="EMBL/GenBank/DDBJ databases">
        <authorList>
            <person name="Vandamme P."/>
            <person name="Hettiarachchi A."/>
            <person name="Peeters C."/>
            <person name="Cnockaert M."/>
            <person name="Carlier A."/>
        </authorList>
    </citation>
    <scope>NUCLEOTIDE SEQUENCE</scope>
    <source>
        <strain evidence="3">LMG 31809</strain>
    </source>
</reference>
<protein>
    <submittedName>
        <fullName evidence="3">MGMT family protein</fullName>
    </submittedName>
</protein>
<dbReference type="CDD" id="cd06445">
    <property type="entry name" value="ATase"/>
    <property type="match status" value="1"/>
</dbReference>
<dbReference type="SUPFAM" id="SSF46767">
    <property type="entry name" value="Methylated DNA-protein cysteine methyltransferase, C-terminal domain"/>
    <property type="match status" value="1"/>
</dbReference>
<evidence type="ECO:0000313" key="4">
    <source>
        <dbReference type="Proteomes" id="UP001141619"/>
    </source>
</evidence>
<reference evidence="3" key="2">
    <citation type="journal article" date="2023" name="Syst. Appl. Microbiol.">
        <title>Govania unica gen. nov., sp. nov., a rare biosphere bacterium that represents a novel family in the class Alphaproteobacteria.</title>
        <authorList>
            <person name="Vandamme P."/>
            <person name="Peeters C."/>
            <person name="Hettiarachchi A."/>
            <person name="Cnockaert M."/>
            <person name="Carlier A."/>
        </authorList>
    </citation>
    <scope>NUCLEOTIDE SEQUENCE</scope>
    <source>
        <strain evidence="3">LMG 31809</strain>
    </source>
</reference>
<gene>
    <name evidence="3" type="ORF">NYP16_00750</name>
</gene>
<dbReference type="GO" id="GO:0006281">
    <property type="term" value="P:DNA repair"/>
    <property type="evidence" value="ECO:0007669"/>
    <property type="project" value="InterPro"/>
</dbReference>
<dbReference type="PANTHER" id="PTHR42942:SF1">
    <property type="entry name" value="ALKYLTRANSFERASE-LIKE PROTEIN 1"/>
    <property type="match status" value="1"/>
</dbReference>
<dbReference type="Proteomes" id="UP001141619">
    <property type="component" value="Unassembled WGS sequence"/>
</dbReference>
<evidence type="ECO:0000313" key="3">
    <source>
        <dbReference type="EMBL" id="MDA5192487.1"/>
    </source>
</evidence>
<dbReference type="GO" id="GO:0003824">
    <property type="term" value="F:catalytic activity"/>
    <property type="evidence" value="ECO:0007669"/>
    <property type="project" value="InterPro"/>
</dbReference>
<dbReference type="PANTHER" id="PTHR42942">
    <property type="entry name" value="6-O-METHYLGUANINE DNA METHYLTRANSFERASE"/>
    <property type="match status" value="1"/>
</dbReference>
<dbReference type="Pfam" id="PF01035">
    <property type="entry name" value="DNA_binding_1"/>
    <property type="match status" value="1"/>
</dbReference>
<proteinExistence type="predicted"/>
<evidence type="ECO:0000259" key="2">
    <source>
        <dbReference type="Pfam" id="PF01035"/>
    </source>
</evidence>
<dbReference type="RefSeq" id="WP_274942193.1">
    <property type="nucleotide sequence ID" value="NZ_JANWOI010000001.1"/>
</dbReference>
<dbReference type="AlphaFoldDB" id="A0A9X3TW27"/>